<feature type="domain" description="PAS" evidence="1">
    <location>
        <begin position="18"/>
        <end position="87"/>
    </location>
</feature>
<feature type="domain" description="STAS" evidence="3">
    <location>
        <begin position="147"/>
        <end position="258"/>
    </location>
</feature>
<dbReference type="InterPro" id="IPR002645">
    <property type="entry name" value="STAS_dom"/>
</dbReference>
<keyword evidence="5" id="KW-1185">Reference proteome</keyword>
<organism evidence="4 5">
    <name type="scientific">Sediminibacillus albus</name>
    <dbReference type="NCBI Taxonomy" id="407036"/>
    <lineage>
        <taxon>Bacteria</taxon>
        <taxon>Bacillati</taxon>
        <taxon>Bacillota</taxon>
        <taxon>Bacilli</taxon>
        <taxon>Bacillales</taxon>
        <taxon>Bacillaceae</taxon>
        <taxon>Sediminibacillus</taxon>
    </lineage>
</organism>
<dbReference type="InterPro" id="IPR035965">
    <property type="entry name" value="PAS-like_dom_sf"/>
</dbReference>
<dbReference type="OrthoDB" id="2702602at2"/>
<dbReference type="InterPro" id="IPR000700">
    <property type="entry name" value="PAS-assoc_C"/>
</dbReference>
<evidence type="ECO:0000313" key="5">
    <source>
        <dbReference type="Proteomes" id="UP000198694"/>
    </source>
</evidence>
<protein>
    <submittedName>
        <fullName evidence="4">PAS domain S-box-containing protein</fullName>
    </submittedName>
</protein>
<dbReference type="SUPFAM" id="SSF52091">
    <property type="entry name" value="SpoIIaa-like"/>
    <property type="match status" value="1"/>
</dbReference>
<dbReference type="PROSITE" id="PS50801">
    <property type="entry name" value="STAS"/>
    <property type="match status" value="1"/>
</dbReference>
<dbReference type="SUPFAM" id="SSF55785">
    <property type="entry name" value="PYP-like sensor domain (PAS domain)"/>
    <property type="match status" value="1"/>
</dbReference>
<dbReference type="GO" id="GO:0006355">
    <property type="term" value="P:regulation of DNA-templated transcription"/>
    <property type="evidence" value="ECO:0007669"/>
    <property type="project" value="InterPro"/>
</dbReference>
<dbReference type="STRING" id="407036.SAMN05216243_1142"/>
<gene>
    <name evidence="4" type="ORF">SAMN05216243_1142</name>
</gene>
<dbReference type="Pfam" id="PF01740">
    <property type="entry name" value="STAS"/>
    <property type="match status" value="1"/>
</dbReference>
<reference evidence="4 5" key="1">
    <citation type="submission" date="2016-10" db="EMBL/GenBank/DDBJ databases">
        <authorList>
            <person name="de Groot N.N."/>
        </authorList>
    </citation>
    <scope>NUCLEOTIDE SEQUENCE [LARGE SCALE GENOMIC DNA]</scope>
    <source>
        <strain evidence="4 5">CGMCC 1.6502</strain>
    </source>
</reference>
<proteinExistence type="predicted"/>
<dbReference type="EMBL" id="FNFL01000001">
    <property type="protein sequence ID" value="SDJ85187.1"/>
    <property type="molecule type" value="Genomic_DNA"/>
</dbReference>
<dbReference type="NCBIfam" id="TIGR00229">
    <property type="entry name" value="sensory_box"/>
    <property type="match status" value="1"/>
</dbReference>
<dbReference type="PANTHER" id="PTHR33745:SF8">
    <property type="entry name" value="BLUE-LIGHT PHOTORECEPTOR"/>
    <property type="match status" value="1"/>
</dbReference>
<evidence type="ECO:0000313" key="4">
    <source>
        <dbReference type="EMBL" id="SDJ85187.1"/>
    </source>
</evidence>
<dbReference type="InterPro" id="IPR036513">
    <property type="entry name" value="STAS_dom_sf"/>
</dbReference>
<evidence type="ECO:0000259" key="3">
    <source>
        <dbReference type="PROSITE" id="PS50801"/>
    </source>
</evidence>
<dbReference type="AlphaFoldDB" id="A0A1G8X4A7"/>
<feature type="domain" description="PAC" evidence="2">
    <location>
        <begin position="91"/>
        <end position="141"/>
    </location>
</feature>
<dbReference type="SMART" id="SM00091">
    <property type="entry name" value="PAS"/>
    <property type="match status" value="1"/>
</dbReference>
<evidence type="ECO:0000259" key="1">
    <source>
        <dbReference type="PROSITE" id="PS50112"/>
    </source>
</evidence>
<dbReference type="CDD" id="cd00130">
    <property type="entry name" value="PAS"/>
    <property type="match status" value="1"/>
</dbReference>
<name>A0A1G8X4A7_9BACI</name>
<dbReference type="PROSITE" id="PS50112">
    <property type="entry name" value="PAS"/>
    <property type="match status" value="1"/>
</dbReference>
<dbReference type="RefSeq" id="WP_093211847.1">
    <property type="nucleotide sequence ID" value="NZ_FNFL01000001.1"/>
</dbReference>
<dbReference type="Pfam" id="PF00989">
    <property type="entry name" value="PAS"/>
    <property type="match status" value="1"/>
</dbReference>
<evidence type="ECO:0000259" key="2">
    <source>
        <dbReference type="PROSITE" id="PS50113"/>
    </source>
</evidence>
<dbReference type="Gene3D" id="3.30.750.24">
    <property type="entry name" value="STAS domain"/>
    <property type="match status" value="1"/>
</dbReference>
<dbReference type="PANTHER" id="PTHR33745">
    <property type="entry name" value="RSBT ANTAGONIST PROTEIN RSBS-RELATED"/>
    <property type="match status" value="1"/>
</dbReference>
<dbReference type="Proteomes" id="UP000198694">
    <property type="component" value="Unassembled WGS sequence"/>
</dbReference>
<dbReference type="CDD" id="cd07041">
    <property type="entry name" value="STAS_RsbR_RsbS_like"/>
    <property type="match status" value="1"/>
</dbReference>
<dbReference type="InterPro" id="IPR000014">
    <property type="entry name" value="PAS"/>
</dbReference>
<accession>A0A1G8X4A7</accession>
<sequence length="260" mass="29541">MAKVEHTPNEGSLTVIDQEQMYRQIVEYSFETTVIHSNHEVLYINQSGADFLKAPKEEIIGSNIVEVFTEDYRDLIVERIRQGETENQVGELMETTIYKLDGSIVEVELYCHPVIFGSTNAIQSIIRDITPRKESERKLKKLKGEVATPLVPVYEGIAVLPLVGDIDEERTKQLLDLVPRKVQGQDLEYLIIDVSGIYNINEYIIEFLYSINSITKLFGVSLIFTGLRPEIAKKMTDTYEHVKSLRTMATVKQALSILTA</sequence>
<dbReference type="PROSITE" id="PS50113">
    <property type="entry name" value="PAC"/>
    <property type="match status" value="1"/>
</dbReference>
<dbReference type="Gene3D" id="3.30.450.20">
    <property type="entry name" value="PAS domain"/>
    <property type="match status" value="1"/>
</dbReference>
<dbReference type="InterPro" id="IPR051932">
    <property type="entry name" value="Bact_StressResp_Reg"/>
</dbReference>
<dbReference type="InterPro" id="IPR013767">
    <property type="entry name" value="PAS_fold"/>
</dbReference>